<reference evidence="2 3" key="1">
    <citation type="submission" date="2024-09" db="EMBL/GenBank/DDBJ databases">
        <authorList>
            <person name="Sun Q."/>
            <person name="Mori K."/>
        </authorList>
    </citation>
    <scope>NUCLEOTIDE SEQUENCE [LARGE SCALE GENOMIC DNA]</scope>
    <source>
        <strain evidence="2 3">JCM 3028</strain>
    </source>
</reference>
<keyword evidence="1" id="KW-0812">Transmembrane</keyword>
<evidence type="ECO:0000313" key="3">
    <source>
        <dbReference type="Proteomes" id="UP001589610"/>
    </source>
</evidence>
<dbReference type="Proteomes" id="UP001589610">
    <property type="component" value="Unassembled WGS sequence"/>
</dbReference>
<proteinExistence type="predicted"/>
<evidence type="ECO:0000256" key="1">
    <source>
        <dbReference type="SAM" id="Phobius"/>
    </source>
</evidence>
<protein>
    <submittedName>
        <fullName evidence="2">Uncharacterized protein</fullName>
    </submittedName>
</protein>
<keyword evidence="1" id="KW-0472">Membrane</keyword>
<feature type="transmembrane region" description="Helical" evidence="1">
    <location>
        <begin position="18"/>
        <end position="35"/>
    </location>
</feature>
<organism evidence="2 3">
    <name type="scientific">Streptosporangium vulgare</name>
    <dbReference type="NCBI Taxonomy" id="46190"/>
    <lineage>
        <taxon>Bacteria</taxon>
        <taxon>Bacillati</taxon>
        <taxon>Actinomycetota</taxon>
        <taxon>Actinomycetes</taxon>
        <taxon>Streptosporangiales</taxon>
        <taxon>Streptosporangiaceae</taxon>
        <taxon>Streptosporangium</taxon>
    </lineage>
</organism>
<feature type="transmembrane region" description="Helical" evidence="1">
    <location>
        <begin position="104"/>
        <end position="122"/>
    </location>
</feature>
<sequence>MHRLEREADRMSRFRQGAVYVQISGAITSLITWFTTHEPRLLGAATAALAGAAVARLGARRWAARARWYAETEHWAANIEDAPTVRLFPGFEKWFNRQIQTWPGVLRLLAVPFAVLVFVLVFRDQVSAWAGPFITK</sequence>
<keyword evidence="1" id="KW-1133">Transmembrane helix</keyword>
<dbReference type="RefSeq" id="WP_344747702.1">
    <property type="nucleotide sequence ID" value="NZ_BAAAWW010000136.1"/>
</dbReference>
<name>A0ABV5TQG4_9ACTN</name>
<gene>
    <name evidence="2" type="ORF">ACFFRH_37755</name>
</gene>
<comment type="caution">
    <text evidence="2">The sequence shown here is derived from an EMBL/GenBank/DDBJ whole genome shotgun (WGS) entry which is preliminary data.</text>
</comment>
<dbReference type="EMBL" id="JBHMBS010000031">
    <property type="protein sequence ID" value="MFB9681257.1"/>
    <property type="molecule type" value="Genomic_DNA"/>
</dbReference>
<evidence type="ECO:0000313" key="2">
    <source>
        <dbReference type="EMBL" id="MFB9681257.1"/>
    </source>
</evidence>
<feature type="transmembrane region" description="Helical" evidence="1">
    <location>
        <begin position="41"/>
        <end position="59"/>
    </location>
</feature>
<keyword evidence="3" id="KW-1185">Reference proteome</keyword>
<accession>A0ABV5TQG4</accession>